<dbReference type="GO" id="GO:0030632">
    <property type="term" value="P:D-alanine biosynthetic process"/>
    <property type="evidence" value="ECO:0007669"/>
    <property type="project" value="TreeGrafter"/>
</dbReference>
<reference evidence="7 8" key="1">
    <citation type="submission" date="2012-09" db="EMBL/GenBank/DDBJ databases">
        <title>The Genome Sequence of Alloiococcus otitis ATCC 51267.</title>
        <authorList>
            <consortium name="The Broad Institute Genome Sequencing Platform"/>
            <person name="Earl A."/>
            <person name="Ward D."/>
            <person name="Feldgarden M."/>
            <person name="Gevers D."/>
            <person name="Huys G."/>
            <person name="Walker B."/>
            <person name="Young S.K."/>
            <person name="Zeng Q."/>
            <person name="Gargeya S."/>
            <person name="Fitzgerald M."/>
            <person name="Haas B."/>
            <person name="Abouelleil A."/>
            <person name="Alvarado L."/>
            <person name="Arachchi H.M."/>
            <person name="Berlin A.M."/>
            <person name="Chapman S.B."/>
            <person name="Goldberg J."/>
            <person name="Griggs A."/>
            <person name="Gujja S."/>
            <person name="Hansen M."/>
            <person name="Howarth C."/>
            <person name="Imamovic A."/>
            <person name="Larimer J."/>
            <person name="McCowen C."/>
            <person name="Montmayeur A."/>
            <person name="Murphy C."/>
            <person name="Neiman D."/>
            <person name="Pearson M."/>
            <person name="Priest M."/>
            <person name="Roberts A."/>
            <person name="Saif S."/>
            <person name="Shea T."/>
            <person name="Sisk P."/>
            <person name="Sykes S."/>
            <person name="Wortman J."/>
            <person name="Nusbaum C."/>
            <person name="Birren B."/>
        </authorList>
    </citation>
    <scope>NUCLEOTIDE SEQUENCE [LARGE SCALE GENOMIC DNA]</scope>
    <source>
        <strain evidence="7 8">ATCC 51267</strain>
    </source>
</reference>
<feature type="modified residue" description="N6-(pyridoxal phosphate)lysine" evidence="4">
    <location>
        <position position="30"/>
    </location>
</feature>
<dbReference type="PANTHER" id="PTHR30511">
    <property type="entry name" value="ALANINE RACEMASE"/>
    <property type="match status" value="1"/>
</dbReference>
<sequence>MPGRWTVDSQVFQENAEKLVQKADCFAVVKNNAYNFGLDFAVDQFLQIGIQHFVTTSLHEAIAVRKRAPQATILLTNPTREFDLARKYHIQLTLTSLDYFYTFKDQLEDLPLQLEYESHLHRSGLKNREEIDQVLAHRNKLDIQGIWTHFGYADDLDGPGDEYSKEREEWLDLLEDLLDDGYQFHYIHAQNSASFFREGGLLPHHTHSRLGIALYGAKPYDDLANDRIDQSLTVSASVVQVRQLNQGQYAGYSFKYQASHQPTQLAIVDIGYGDGLLQARADYPCQIRGKDYPIVGLMMSHLLVEVDDQVQIGDRVYLYSPDPNLRIDYFTHKGVGANSQQLSALNLNSLIKEYD</sequence>
<dbReference type="SMART" id="SM01005">
    <property type="entry name" value="Ala_racemase_C"/>
    <property type="match status" value="1"/>
</dbReference>
<dbReference type="HOGENOM" id="CLU_028393_2_2_9"/>
<dbReference type="OrthoDB" id="9813814at2"/>
<dbReference type="RefSeq" id="WP_003776388.1">
    <property type="nucleotide sequence ID" value="NZ_JH992957.1"/>
</dbReference>
<evidence type="ECO:0000256" key="3">
    <source>
        <dbReference type="ARBA" id="ARBA00023235"/>
    </source>
</evidence>
<name>K9EBS8_9LACT</name>
<dbReference type="EMBL" id="AGXA01000004">
    <property type="protein sequence ID" value="EKU94143.1"/>
    <property type="molecule type" value="Genomic_DNA"/>
</dbReference>
<dbReference type="InterPro" id="IPR029066">
    <property type="entry name" value="PLP-binding_barrel"/>
</dbReference>
<comment type="cofactor">
    <cofactor evidence="1 4">
        <name>pyridoxal 5'-phosphate</name>
        <dbReference type="ChEBI" id="CHEBI:597326"/>
    </cofactor>
</comment>
<dbReference type="InterPro" id="IPR001608">
    <property type="entry name" value="Ala_racemase_N"/>
</dbReference>
<dbReference type="AlphaFoldDB" id="K9EBS8"/>
<dbReference type="InterPro" id="IPR011079">
    <property type="entry name" value="Ala_racemase_C"/>
</dbReference>
<keyword evidence="3" id="KW-0413">Isomerase</keyword>
<accession>K9EBS8</accession>
<dbReference type="eggNOG" id="COG0787">
    <property type="taxonomic scope" value="Bacteria"/>
</dbReference>
<dbReference type="Pfam" id="PF01168">
    <property type="entry name" value="Ala_racemase_N"/>
    <property type="match status" value="1"/>
</dbReference>
<evidence type="ECO:0000313" key="7">
    <source>
        <dbReference type="EMBL" id="EKU94143.1"/>
    </source>
</evidence>
<comment type="caution">
    <text evidence="7">The sequence shown here is derived from an EMBL/GenBank/DDBJ whole genome shotgun (WGS) entry which is preliminary data.</text>
</comment>
<dbReference type="PATRIC" id="fig|883081.3.peg.177"/>
<feature type="binding site" evidence="5">
    <location>
        <position position="299"/>
    </location>
    <ligand>
        <name>substrate</name>
    </ligand>
</feature>
<proteinExistence type="predicted"/>
<dbReference type="GO" id="GO:0009252">
    <property type="term" value="P:peptidoglycan biosynthetic process"/>
    <property type="evidence" value="ECO:0007669"/>
    <property type="project" value="TreeGrafter"/>
</dbReference>
<dbReference type="Gene3D" id="3.20.20.10">
    <property type="entry name" value="Alanine racemase"/>
    <property type="match status" value="1"/>
</dbReference>
<evidence type="ECO:0000256" key="1">
    <source>
        <dbReference type="ARBA" id="ARBA00001933"/>
    </source>
</evidence>
<dbReference type="PANTHER" id="PTHR30511:SF0">
    <property type="entry name" value="ALANINE RACEMASE, CATABOLIC-RELATED"/>
    <property type="match status" value="1"/>
</dbReference>
<feature type="domain" description="Alanine racemase C-terminal" evidence="6">
    <location>
        <begin position="231"/>
        <end position="330"/>
    </location>
</feature>
<dbReference type="STRING" id="883081.HMPREF9698_00175"/>
<evidence type="ECO:0000313" key="8">
    <source>
        <dbReference type="Proteomes" id="UP000009875"/>
    </source>
</evidence>
<evidence type="ECO:0000256" key="4">
    <source>
        <dbReference type="PIRSR" id="PIRSR600821-50"/>
    </source>
</evidence>
<dbReference type="PRINTS" id="PR00992">
    <property type="entry name" value="ALARACEMASE"/>
</dbReference>
<organism evidence="7 8">
    <name type="scientific">Alloiococcus otitis ATCC 51267</name>
    <dbReference type="NCBI Taxonomy" id="883081"/>
    <lineage>
        <taxon>Bacteria</taxon>
        <taxon>Bacillati</taxon>
        <taxon>Bacillota</taxon>
        <taxon>Bacilli</taxon>
        <taxon>Lactobacillales</taxon>
        <taxon>Carnobacteriaceae</taxon>
        <taxon>Alloiococcus</taxon>
    </lineage>
</organism>
<dbReference type="InterPro" id="IPR000821">
    <property type="entry name" value="Ala_racemase"/>
</dbReference>
<feature type="binding site" evidence="5">
    <location>
        <position position="122"/>
    </location>
    <ligand>
        <name>substrate</name>
    </ligand>
</feature>
<dbReference type="SUPFAM" id="SSF51419">
    <property type="entry name" value="PLP-binding barrel"/>
    <property type="match status" value="1"/>
</dbReference>
<dbReference type="Proteomes" id="UP000009875">
    <property type="component" value="Unassembled WGS sequence"/>
</dbReference>
<dbReference type="GO" id="GO:0030170">
    <property type="term" value="F:pyridoxal phosphate binding"/>
    <property type="evidence" value="ECO:0007669"/>
    <property type="project" value="TreeGrafter"/>
</dbReference>
<dbReference type="Pfam" id="PF00842">
    <property type="entry name" value="Ala_racemase_C"/>
    <property type="match status" value="1"/>
</dbReference>
<evidence type="ECO:0000256" key="5">
    <source>
        <dbReference type="PIRSR" id="PIRSR600821-52"/>
    </source>
</evidence>
<dbReference type="GO" id="GO:0005829">
    <property type="term" value="C:cytosol"/>
    <property type="evidence" value="ECO:0007669"/>
    <property type="project" value="TreeGrafter"/>
</dbReference>
<keyword evidence="2 4" id="KW-0663">Pyridoxal phosphate</keyword>
<dbReference type="Gene3D" id="2.40.37.10">
    <property type="entry name" value="Lyase, Ornithine Decarboxylase, Chain A, domain 1"/>
    <property type="match status" value="1"/>
</dbReference>
<gene>
    <name evidence="7" type="ORF">HMPREF9698_00175</name>
</gene>
<evidence type="ECO:0000256" key="2">
    <source>
        <dbReference type="ARBA" id="ARBA00022898"/>
    </source>
</evidence>
<evidence type="ECO:0000259" key="6">
    <source>
        <dbReference type="SMART" id="SM01005"/>
    </source>
</evidence>
<dbReference type="SUPFAM" id="SSF50621">
    <property type="entry name" value="Alanine racemase C-terminal domain-like"/>
    <property type="match status" value="1"/>
</dbReference>
<dbReference type="InterPro" id="IPR009006">
    <property type="entry name" value="Ala_racemase/Decarboxylase_C"/>
</dbReference>
<protein>
    <submittedName>
        <fullName evidence="7">Alanine racemase</fullName>
    </submittedName>
</protein>
<keyword evidence="8" id="KW-1185">Reference proteome</keyword>
<dbReference type="GO" id="GO:0008784">
    <property type="term" value="F:alanine racemase activity"/>
    <property type="evidence" value="ECO:0007669"/>
    <property type="project" value="InterPro"/>
</dbReference>